<evidence type="ECO:0000313" key="4">
    <source>
        <dbReference type="Proteomes" id="UP001189429"/>
    </source>
</evidence>
<reference evidence="3" key="1">
    <citation type="submission" date="2023-10" db="EMBL/GenBank/DDBJ databases">
        <authorList>
            <person name="Chen Y."/>
            <person name="Shah S."/>
            <person name="Dougan E. K."/>
            <person name="Thang M."/>
            <person name="Chan C."/>
        </authorList>
    </citation>
    <scope>NUCLEOTIDE SEQUENCE [LARGE SCALE GENOMIC DNA]</scope>
</reference>
<dbReference type="Gene3D" id="3.40.50.1110">
    <property type="entry name" value="SGNH hydrolase"/>
    <property type="match status" value="1"/>
</dbReference>
<accession>A0ABN9XLE8</accession>
<keyword evidence="4" id="KW-1185">Reference proteome</keyword>
<dbReference type="InterPro" id="IPR013830">
    <property type="entry name" value="SGNH_hydro"/>
</dbReference>
<feature type="signal peptide" evidence="1">
    <location>
        <begin position="1"/>
        <end position="18"/>
    </location>
</feature>
<feature type="chain" id="PRO_5045980735" description="SGNH hydrolase-type esterase domain-containing protein" evidence="1">
    <location>
        <begin position="19"/>
        <end position="225"/>
    </location>
</feature>
<name>A0ABN9XLE8_9DINO</name>
<evidence type="ECO:0000313" key="3">
    <source>
        <dbReference type="EMBL" id="CAK0900459.1"/>
    </source>
</evidence>
<dbReference type="EMBL" id="CAUYUJ010020780">
    <property type="protein sequence ID" value="CAK0900459.1"/>
    <property type="molecule type" value="Genomic_DNA"/>
</dbReference>
<evidence type="ECO:0000259" key="2">
    <source>
        <dbReference type="Pfam" id="PF13472"/>
    </source>
</evidence>
<dbReference type="Pfam" id="PF13472">
    <property type="entry name" value="Lipase_GDSL_2"/>
    <property type="match status" value="1"/>
</dbReference>
<dbReference type="SUPFAM" id="SSF52266">
    <property type="entry name" value="SGNH hydrolase"/>
    <property type="match status" value="1"/>
</dbReference>
<evidence type="ECO:0000256" key="1">
    <source>
        <dbReference type="SAM" id="SignalP"/>
    </source>
</evidence>
<dbReference type="Proteomes" id="UP001189429">
    <property type="component" value="Unassembled WGS sequence"/>
</dbReference>
<sequence length="225" mass="24643">MWPLRPLLVAAALGCPWALRLEQPEGPGGQDGALRVAGACERNGTWAPCRCEAPEPLLPFRMAQWVEARAASPKATVDSVLPWKEVPRPRVVMVMAGTNNIGDEAKELAHLGEIVQCRGVDDAVCGVRALLDLAQRAWPGATLVLHAVLPRTREEVVPERVAPLNHRLKGLVEELNDAVWLDCSRVFLDGTGAPDNTLYNDNVHPSPEGYSRWMECLIPQLEALE</sequence>
<keyword evidence="1" id="KW-0732">Signal</keyword>
<organism evidence="3 4">
    <name type="scientific">Prorocentrum cordatum</name>
    <dbReference type="NCBI Taxonomy" id="2364126"/>
    <lineage>
        <taxon>Eukaryota</taxon>
        <taxon>Sar</taxon>
        <taxon>Alveolata</taxon>
        <taxon>Dinophyceae</taxon>
        <taxon>Prorocentrales</taxon>
        <taxon>Prorocentraceae</taxon>
        <taxon>Prorocentrum</taxon>
    </lineage>
</organism>
<comment type="caution">
    <text evidence="3">The sequence shown here is derived from an EMBL/GenBank/DDBJ whole genome shotgun (WGS) entry which is preliminary data.</text>
</comment>
<gene>
    <name evidence="3" type="ORF">PCOR1329_LOCUS77731</name>
</gene>
<protein>
    <recommendedName>
        <fullName evidence="2">SGNH hydrolase-type esterase domain-containing protein</fullName>
    </recommendedName>
</protein>
<proteinExistence type="predicted"/>
<feature type="domain" description="SGNH hydrolase-type esterase" evidence="2">
    <location>
        <begin position="88"/>
        <end position="211"/>
    </location>
</feature>
<dbReference type="InterPro" id="IPR036514">
    <property type="entry name" value="SGNH_hydro_sf"/>
</dbReference>